<name>A0AAW2VBP7_9LAMI</name>
<sequence length="119" mass="13418">MAKRSSRQGLREHVCNLLLTGNVARKNETLFEVITNQVTIDVKMLGSFVKYGIFSDVDGSLIVTMEGNRRGHRNTKLTQKIANPKQFTNGGPHTPILSLGRRTRNRRLFLHFPKDQGTA</sequence>
<proteinExistence type="predicted"/>
<gene>
    <name evidence="1" type="ORF">Slati_2860900</name>
</gene>
<protein>
    <submittedName>
        <fullName evidence="1">Uncharacterized protein</fullName>
    </submittedName>
</protein>
<organism evidence="1">
    <name type="scientific">Sesamum latifolium</name>
    <dbReference type="NCBI Taxonomy" id="2727402"/>
    <lineage>
        <taxon>Eukaryota</taxon>
        <taxon>Viridiplantae</taxon>
        <taxon>Streptophyta</taxon>
        <taxon>Embryophyta</taxon>
        <taxon>Tracheophyta</taxon>
        <taxon>Spermatophyta</taxon>
        <taxon>Magnoliopsida</taxon>
        <taxon>eudicotyledons</taxon>
        <taxon>Gunneridae</taxon>
        <taxon>Pentapetalae</taxon>
        <taxon>asterids</taxon>
        <taxon>lamiids</taxon>
        <taxon>Lamiales</taxon>
        <taxon>Pedaliaceae</taxon>
        <taxon>Sesamum</taxon>
    </lineage>
</organism>
<comment type="caution">
    <text evidence="1">The sequence shown here is derived from an EMBL/GenBank/DDBJ whole genome shotgun (WGS) entry which is preliminary data.</text>
</comment>
<dbReference type="EMBL" id="JACGWN010000010">
    <property type="protein sequence ID" value="KAL0426861.1"/>
    <property type="molecule type" value="Genomic_DNA"/>
</dbReference>
<accession>A0AAW2VBP7</accession>
<dbReference type="AlphaFoldDB" id="A0AAW2VBP7"/>
<evidence type="ECO:0000313" key="1">
    <source>
        <dbReference type="EMBL" id="KAL0426861.1"/>
    </source>
</evidence>
<reference evidence="1" key="1">
    <citation type="submission" date="2020-06" db="EMBL/GenBank/DDBJ databases">
        <authorList>
            <person name="Li T."/>
            <person name="Hu X."/>
            <person name="Zhang T."/>
            <person name="Song X."/>
            <person name="Zhang H."/>
            <person name="Dai N."/>
            <person name="Sheng W."/>
            <person name="Hou X."/>
            <person name="Wei L."/>
        </authorList>
    </citation>
    <scope>NUCLEOTIDE SEQUENCE</scope>
    <source>
        <strain evidence="1">KEN1</strain>
        <tissue evidence="1">Leaf</tissue>
    </source>
</reference>
<reference evidence="1" key="2">
    <citation type="journal article" date="2024" name="Plant">
        <title>Genomic evolution and insights into agronomic trait innovations of Sesamum species.</title>
        <authorList>
            <person name="Miao H."/>
            <person name="Wang L."/>
            <person name="Qu L."/>
            <person name="Liu H."/>
            <person name="Sun Y."/>
            <person name="Le M."/>
            <person name="Wang Q."/>
            <person name="Wei S."/>
            <person name="Zheng Y."/>
            <person name="Lin W."/>
            <person name="Duan Y."/>
            <person name="Cao H."/>
            <person name="Xiong S."/>
            <person name="Wang X."/>
            <person name="Wei L."/>
            <person name="Li C."/>
            <person name="Ma Q."/>
            <person name="Ju M."/>
            <person name="Zhao R."/>
            <person name="Li G."/>
            <person name="Mu C."/>
            <person name="Tian Q."/>
            <person name="Mei H."/>
            <person name="Zhang T."/>
            <person name="Gao T."/>
            <person name="Zhang H."/>
        </authorList>
    </citation>
    <scope>NUCLEOTIDE SEQUENCE</scope>
    <source>
        <strain evidence="1">KEN1</strain>
    </source>
</reference>